<gene>
    <name evidence="2" type="primary">nad4L</name>
</gene>
<sequence length="86" mass="9984">MVLLVFLLFFFIGISIFFYTPMKLVICMEFLYVYLIFSSQRFLALGMNIGMYIMIFSAAEGILGLTLVMDTGKFFDLKHKSNFGFF</sequence>
<accession>A0A024FSG4</accession>
<name>A0A024FSG4_9ASCI</name>
<feature type="transmembrane region" description="Helical" evidence="1">
    <location>
        <begin position="6"/>
        <end position="37"/>
    </location>
</feature>
<keyword evidence="2" id="KW-0496">Mitochondrion</keyword>
<dbReference type="AlphaFoldDB" id="A0A024FSG4"/>
<keyword evidence="1" id="KW-0812">Transmembrane</keyword>
<dbReference type="EMBL" id="AM292604">
    <property type="protein sequence ID" value="CAL24389.1"/>
    <property type="molecule type" value="Genomic_DNA"/>
</dbReference>
<feature type="transmembrane region" description="Helical" evidence="1">
    <location>
        <begin position="49"/>
        <end position="69"/>
    </location>
</feature>
<evidence type="ECO:0000256" key="1">
    <source>
        <dbReference type="SAM" id="Phobius"/>
    </source>
</evidence>
<proteinExistence type="predicted"/>
<protein>
    <submittedName>
        <fullName evidence="2">NADH dehydrogenase subunit 4L</fullName>
    </submittedName>
</protein>
<keyword evidence="1" id="KW-1133">Transmembrane helix</keyword>
<geneLocation type="mitochondrion" evidence="2"/>
<evidence type="ECO:0000313" key="2">
    <source>
        <dbReference type="EMBL" id="CAL24389.1"/>
    </source>
</evidence>
<keyword evidence="1" id="KW-0472">Membrane</keyword>
<organism evidence="2">
    <name type="scientific">Clavelina oblonga</name>
    <dbReference type="NCBI Taxonomy" id="286222"/>
    <lineage>
        <taxon>Eukaryota</taxon>
        <taxon>Metazoa</taxon>
        <taxon>Chordata</taxon>
        <taxon>Tunicata</taxon>
        <taxon>Ascidiacea</taxon>
        <taxon>Aplousobranchia</taxon>
        <taxon>Clavelinidae</taxon>
        <taxon>Clavelina</taxon>
    </lineage>
</organism>
<reference evidence="2" key="1">
    <citation type="journal article" date="2014" name="Genome Biol. Evol.">
        <title>Ascidian mitogenomics: comparison of evolutionary rates in closely related taxa provides evidence of ongoing speciation events.</title>
        <authorList>
            <person name="Griggio F."/>
            <person name="Voskoboynik A."/>
            <person name="Iannelli F."/>
            <person name="Justy F."/>
            <person name="Tilak M.K."/>
            <person name="Turon X."/>
            <person name="Pesole G."/>
            <person name="Douzery E.J."/>
            <person name="Mastrototaro F."/>
            <person name="Gissi C."/>
        </authorList>
    </citation>
    <scope>NUCLEOTIDE SEQUENCE</scope>
    <source>
        <tissue evidence="2">Muscle</tissue>
    </source>
</reference>